<accession>A0ABP8PWV6</accession>
<proteinExistence type="predicted"/>
<sequence length="80" mass="8891">MTFSTYPVILPAVPTPMIVLSEVTFVIDESEIVPFTRMMYEPLRPGAHRALPDRGRQRTVRGCVGTALADRGFPQVRGFA</sequence>
<name>A0ABP8PWV6_9ACTN</name>
<dbReference type="EMBL" id="BAABHF010000019">
    <property type="protein sequence ID" value="GAA4493293.1"/>
    <property type="molecule type" value="Genomic_DNA"/>
</dbReference>
<evidence type="ECO:0000313" key="2">
    <source>
        <dbReference type="Proteomes" id="UP001500503"/>
    </source>
</evidence>
<protein>
    <submittedName>
        <fullName evidence="1">Uncharacterized protein</fullName>
    </submittedName>
</protein>
<dbReference type="Proteomes" id="UP001500503">
    <property type="component" value="Unassembled WGS sequence"/>
</dbReference>
<evidence type="ECO:0000313" key="1">
    <source>
        <dbReference type="EMBL" id="GAA4493293.1"/>
    </source>
</evidence>
<comment type="caution">
    <text evidence="1">The sequence shown here is derived from an EMBL/GenBank/DDBJ whole genome shotgun (WGS) entry which is preliminary data.</text>
</comment>
<reference evidence="2" key="1">
    <citation type="journal article" date="2019" name="Int. J. Syst. Evol. Microbiol.">
        <title>The Global Catalogue of Microorganisms (GCM) 10K type strain sequencing project: providing services to taxonomists for standard genome sequencing and annotation.</title>
        <authorList>
            <consortium name="The Broad Institute Genomics Platform"/>
            <consortium name="The Broad Institute Genome Sequencing Center for Infectious Disease"/>
            <person name="Wu L."/>
            <person name="Ma J."/>
        </authorList>
    </citation>
    <scope>NUCLEOTIDE SEQUENCE [LARGE SCALE GENOMIC DNA]</scope>
    <source>
        <strain evidence="2">JCM 17933</strain>
    </source>
</reference>
<organism evidence="1 2">
    <name type="scientific">Actinoallomurus oryzae</name>
    <dbReference type="NCBI Taxonomy" id="502180"/>
    <lineage>
        <taxon>Bacteria</taxon>
        <taxon>Bacillati</taxon>
        <taxon>Actinomycetota</taxon>
        <taxon>Actinomycetes</taxon>
        <taxon>Streptosporangiales</taxon>
        <taxon>Thermomonosporaceae</taxon>
        <taxon>Actinoallomurus</taxon>
    </lineage>
</organism>
<keyword evidence="2" id="KW-1185">Reference proteome</keyword>
<gene>
    <name evidence="1" type="ORF">GCM10023191_030500</name>
</gene>